<evidence type="ECO:0000256" key="1">
    <source>
        <dbReference type="ARBA" id="ARBA00023239"/>
    </source>
</evidence>
<sequence length="440" mass="49411">MNSRHLNFDPYPGEAAQVNFDEQQSNPTSDQRATEAIVIFDFDQHLFEYPNMWMDHCDPDKKDLALEMTRDELGYPWLWSRATNQLMFIYAKTVPEDGFVSFFGPWQNWKDRKPAEIDYVADMPATCTEPKARVEQLDELGIDKTILLPHFGAVWGRYVYDRLDIIRANLTAWNRWAVTVRQEGGGRLEPSGHVTLRGGNLDWLEKELAYLGKNGIKSAFMSYGLVDGRRMSHPDHDRAWQAFVDNGIVPVFHIQDADVRASGLEEGWFVDAGDPLFTALDMTFSHLGVQVAAADLILNGVFDKFPALKFATVELTAGWIGPLIGATEGIPGSTGNVVNGPGLDISYGYEAIARRHTVQLKRQPSEYLLDHFRSTVNPMEPIKAYFDTGFGKNLMFGSDWPHSEGWNKPLTAFRSKMDGVTAEQDSKFFGGTAAELLGIS</sequence>
<proteinExistence type="predicted"/>
<dbReference type="GO" id="GO:0016831">
    <property type="term" value="F:carboxy-lyase activity"/>
    <property type="evidence" value="ECO:0007669"/>
    <property type="project" value="InterPro"/>
</dbReference>
<dbReference type="Gene3D" id="3.20.20.140">
    <property type="entry name" value="Metal-dependent hydrolases"/>
    <property type="match status" value="1"/>
</dbReference>
<reference evidence="3" key="1">
    <citation type="submission" date="2006-12" db="EMBL/GenBank/DDBJ databases">
        <title>Complete sequence of Mycobacterium vanbaalenii PYR-1.</title>
        <authorList>
            <consortium name="US DOE Joint Genome Institute"/>
            <person name="Copeland A."/>
            <person name="Lucas S."/>
            <person name="Lapidus A."/>
            <person name="Barry K."/>
            <person name="Detter J.C."/>
            <person name="Glavina del Rio T."/>
            <person name="Hammon N."/>
            <person name="Israni S."/>
            <person name="Dalin E."/>
            <person name="Tice H."/>
            <person name="Pitluck S."/>
            <person name="Singan V."/>
            <person name="Schmutz J."/>
            <person name="Larimer F."/>
            <person name="Land M."/>
            <person name="Hauser L."/>
            <person name="Kyrpides N."/>
            <person name="Anderson I.J."/>
            <person name="Miller C."/>
            <person name="Richardson P."/>
        </authorList>
    </citation>
    <scope>NUCLEOTIDE SEQUENCE [LARGE SCALE GENOMIC DNA]</scope>
    <source>
        <strain evidence="3">PYR-1</strain>
    </source>
</reference>
<name>A1T3J5_MYCVP</name>
<protein>
    <recommendedName>
        <fullName evidence="2">Amidohydrolase-related domain-containing protein</fullName>
    </recommendedName>
</protein>
<gene>
    <name evidence="3" type="ordered locus">Mvan_0907</name>
</gene>
<dbReference type="eggNOG" id="COG2159">
    <property type="taxonomic scope" value="Bacteria"/>
</dbReference>
<dbReference type="GO" id="GO:0016787">
    <property type="term" value="F:hydrolase activity"/>
    <property type="evidence" value="ECO:0007669"/>
    <property type="project" value="InterPro"/>
</dbReference>
<dbReference type="HOGENOM" id="CLU_622306_0_0_11"/>
<evidence type="ECO:0000313" key="3">
    <source>
        <dbReference type="EMBL" id="ABM11745.1"/>
    </source>
</evidence>
<dbReference type="PANTHER" id="PTHR21240">
    <property type="entry name" value="2-AMINO-3-CARBOXYLMUCONATE-6-SEMIALDEHYDE DECARBOXYLASE"/>
    <property type="match status" value="1"/>
</dbReference>
<dbReference type="SUPFAM" id="SSF51556">
    <property type="entry name" value="Metallo-dependent hydrolases"/>
    <property type="match status" value="1"/>
</dbReference>
<dbReference type="STRING" id="350058.Mvan_0907"/>
<dbReference type="KEGG" id="mva:Mvan_0907"/>
<accession>A1T3J5</accession>
<organism evidence="3 4">
    <name type="scientific">Mycolicibacterium vanbaalenii (strain DSM 7251 / JCM 13017 / BCRC 16820 / KCTC 9966 / NRRL B-24157 / PYR-1)</name>
    <name type="common">Mycobacterium vanbaalenii</name>
    <dbReference type="NCBI Taxonomy" id="350058"/>
    <lineage>
        <taxon>Bacteria</taxon>
        <taxon>Bacillati</taxon>
        <taxon>Actinomycetota</taxon>
        <taxon>Actinomycetes</taxon>
        <taxon>Mycobacteriales</taxon>
        <taxon>Mycobacteriaceae</taxon>
        <taxon>Mycolicibacterium</taxon>
    </lineage>
</organism>
<dbReference type="InterPro" id="IPR032466">
    <property type="entry name" value="Metal_Hydrolase"/>
</dbReference>
<dbReference type="PANTHER" id="PTHR21240:SF28">
    <property type="entry name" value="ISO-OROTATE DECARBOXYLASE (EUROFUNG)"/>
    <property type="match status" value="1"/>
</dbReference>
<dbReference type="GO" id="GO:0019748">
    <property type="term" value="P:secondary metabolic process"/>
    <property type="evidence" value="ECO:0007669"/>
    <property type="project" value="TreeGrafter"/>
</dbReference>
<keyword evidence="4" id="KW-1185">Reference proteome</keyword>
<dbReference type="Pfam" id="PF04909">
    <property type="entry name" value="Amidohydro_2"/>
    <property type="match status" value="1"/>
</dbReference>
<dbReference type="InterPro" id="IPR006680">
    <property type="entry name" value="Amidohydro-rel"/>
</dbReference>
<evidence type="ECO:0000259" key="2">
    <source>
        <dbReference type="Pfam" id="PF04909"/>
    </source>
</evidence>
<keyword evidence="1" id="KW-0456">Lyase</keyword>
<dbReference type="InterPro" id="IPR032465">
    <property type="entry name" value="ACMSD"/>
</dbReference>
<feature type="domain" description="Amidohydrolase-related" evidence="2">
    <location>
        <begin position="114"/>
        <end position="439"/>
    </location>
</feature>
<dbReference type="GO" id="GO:0005737">
    <property type="term" value="C:cytoplasm"/>
    <property type="evidence" value="ECO:0007669"/>
    <property type="project" value="TreeGrafter"/>
</dbReference>
<dbReference type="Proteomes" id="UP000009159">
    <property type="component" value="Chromosome"/>
</dbReference>
<dbReference type="EMBL" id="CP000511">
    <property type="protein sequence ID" value="ABM11745.1"/>
    <property type="molecule type" value="Genomic_DNA"/>
</dbReference>
<evidence type="ECO:0000313" key="4">
    <source>
        <dbReference type="Proteomes" id="UP000009159"/>
    </source>
</evidence>
<dbReference type="AlphaFoldDB" id="A1T3J5"/>